<feature type="region of interest" description="Disordered" evidence="1">
    <location>
        <begin position="1"/>
        <end position="115"/>
    </location>
</feature>
<feature type="compositionally biased region" description="Low complexity" evidence="1">
    <location>
        <begin position="13"/>
        <end position="25"/>
    </location>
</feature>
<name>A0A1Q5SZK7_9EURO</name>
<dbReference type="Proteomes" id="UP000186955">
    <property type="component" value="Unassembled WGS sequence"/>
</dbReference>
<evidence type="ECO:0000313" key="2">
    <source>
        <dbReference type="EMBL" id="OKO93370.1"/>
    </source>
</evidence>
<gene>
    <name evidence="2" type="ORF">PENSUB_12433</name>
</gene>
<proteinExistence type="predicted"/>
<protein>
    <submittedName>
        <fullName evidence="2">Uncharacterized protein</fullName>
    </submittedName>
</protein>
<reference evidence="2 3" key="1">
    <citation type="submission" date="2016-10" db="EMBL/GenBank/DDBJ databases">
        <title>Genome sequence of the ascomycete fungus Penicillium subrubescens.</title>
        <authorList>
            <person name="De Vries R.P."/>
            <person name="Peng M."/>
            <person name="Dilokpimol A."/>
            <person name="Hilden K."/>
            <person name="Makela M.R."/>
            <person name="Grigoriev I."/>
            <person name="Riley R."/>
            <person name="Granchi Z."/>
        </authorList>
    </citation>
    <scope>NUCLEOTIDE SEQUENCE [LARGE SCALE GENOMIC DNA]</scope>
    <source>
        <strain evidence="2 3">CBS 132785</strain>
    </source>
</reference>
<keyword evidence="3" id="KW-1185">Reference proteome</keyword>
<accession>A0A1Q5SZK7</accession>
<dbReference type="EMBL" id="MNBE01000725">
    <property type="protein sequence ID" value="OKO93370.1"/>
    <property type="molecule type" value="Genomic_DNA"/>
</dbReference>
<organism evidence="2 3">
    <name type="scientific">Penicillium subrubescens</name>
    <dbReference type="NCBI Taxonomy" id="1316194"/>
    <lineage>
        <taxon>Eukaryota</taxon>
        <taxon>Fungi</taxon>
        <taxon>Dikarya</taxon>
        <taxon>Ascomycota</taxon>
        <taxon>Pezizomycotina</taxon>
        <taxon>Eurotiomycetes</taxon>
        <taxon>Eurotiomycetidae</taxon>
        <taxon>Eurotiales</taxon>
        <taxon>Aspergillaceae</taxon>
        <taxon>Penicillium</taxon>
    </lineage>
</organism>
<feature type="compositionally biased region" description="Low complexity" evidence="1">
    <location>
        <begin position="33"/>
        <end position="46"/>
    </location>
</feature>
<sequence>MADPYNPYTSYSTPTPGGVGYYPPEEQTHFQEHQQQPGYQPQQPYGNAEPQANPIYGYAPHPSTSPSPYHLAPEAYQGGAQERSYTPIRGLPANATDEGSPGREGGLLHTFKDNQISTKQTGRFENNELIAKIVGGMPRNAK</sequence>
<dbReference type="STRING" id="1316194.A0A1Q5SZK7"/>
<comment type="caution">
    <text evidence="2">The sequence shown here is derived from an EMBL/GenBank/DDBJ whole genome shotgun (WGS) entry which is preliminary data.</text>
</comment>
<dbReference type="AlphaFoldDB" id="A0A1Q5SZK7"/>
<evidence type="ECO:0000313" key="3">
    <source>
        <dbReference type="Proteomes" id="UP000186955"/>
    </source>
</evidence>
<evidence type="ECO:0000256" key="1">
    <source>
        <dbReference type="SAM" id="MobiDB-lite"/>
    </source>
</evidence>